<evidence type="ECO:0000256" key="1">
    <source>
        <dbReference type="ARBA" id="ARBA00022679"/>
    </source>
</evidence>
<dbReference type="EMBL" id="CP028137">
    <property type="protein sequence ID" value="AZZ52307.1"/>
    <property type="molecule type" value="Genomic_DNA"/>
</dbReference>
<name>A0A3Q9UYH1_9MICO</name>
<dbReference type="Proteomes" id="UP000285317">
    <property type="component" value="Chromosome"/>
</dbReference>
<dbReference type="InterPro" id="IPR000182">
    <property type="entry name" value="GNAT_dom"/>
</dbReference>
<dbReference type="PANTHER" id="PTHR43877:SF1">
    <property type="entry name" value="ACETYLTRANSFERASE"/>
    <property type="match status" value="1"/>
</dbReference>
<evidence type="ECO:0000256" key="2">
    <source>
        <dbReference type="ARBA" id="ARBA00023315"/>
    </source>
</evidence>
<dbReference type="GO" id="GO:0016747">
    <property type="term" value="F:acyltransferase activity, transferring groups other than amino-acyl groups"/>
    <property type="evidence" value="ECO:0007669"/>
    <property type="project" value="InterPro"/>
</dbReference>
<reference evidence="4 5" key="1">
    <citation type="submission" date="2018-03" db="EMBL/GenBank/DDBJ databases">
        <title>Bacteriophage NCPPB3778 and a type I-E CRISPR drive the evolution of the US Biological Select Agent, Rathayibacter toxicus.</title>
        <authorList>
            <person name="Davis E.W.II."/>
            <person name="Tabima J.F."/>
            <person name="Weisberg A.J."/>
            <person name="Dantas Lopes L."/>
            <person name="Wiseman M.S."/>
            <person name="Wiseman M.S."/>
            <person name="Pupko T."/>
            <person name="Belcher M.S."/>
            <person name="Sechler A.J."/>
            <person name="Tancos M.A."/>
            <person name="Schroeder B.K."/>
            <person name="Murray T.D."/>
            <person name="Luster D.G."/>
            <person name="Schneider W.L."/>
            <person name="Rogers E."/>
            <person name="Andreote F.D."/>
            <person name="Grunwald N.J."/>
            <person name="Putnam M.L."/>
            <person name="Chang J.H."/>
        </authorList>
    </citation>
    <scope>NUCLEOTIDE SEQUENCE [LARGE SCALE GENOMIC DNA]</scope>
    <source>
        <strain evidence="4 5">DSM 15932</strain>
    </source>
</reference>
<dbReference type="RefSeq" id="WP_123444536.1">
    <property type="nucleotide sequence ID" value="NZ_CP028137.1"/>
</dbReference>
<keyword evidence="1 4" id="KW-0808">Transferase</keyword>
<dbReference type="InterPro" id="IPR016181">
    <property type="entry name" value="Acyl_CoA_acyltransferase"/>
</dbReference>
<proteinExistence type="predicted"/>
<protein>
    <submittedName>
        <fullName evidence="4">N-acetyltransferase</fullName>
    </submittedName>
</protein>
<evidence type="ECO:0000313" key="4">
    <source>
        <dbReference type="EMBL" id="AZZ52307.1"/>
    </source>
</evidence>
<dbReference type="CDD" id="cd04301">
    <property type="entry name" value="NAT_SF"/>
    <property type="match status" value="1"/>
</dbReference>
<dbReference type="Gene3D" id="3.40.630.30">
    <property type="match status" value="1"/>
</dbReference>
<sequence>MDHSIRPARREDAPFLADMLVDAANWNWTAARTRIDVLEEESTRRYVAGWPRPGDLGSVAETADGERIGACWFRLFSAAAPGRGFVAAGVPELTLGVRPVWRAQGIGRGLLRAALDQARTAGYARVSLNVSTDNFARRLYRSEGFSAVADRGDAETMVATLR</sequence>
<keyword evidence="2" id="KW-0012">Acyltransferase</keyword>
<dbReference type="SUPFAM" id="SSF55729">
    <property type="entry name" value="Acyl-CoA N-acyltransferases (Nat)"/>
    <property type="match status" value="1"/>
</dbReference>
<organism evidence="4 5">
    <name type="scientific">Rathayibacter festucae DSM 15932</name>
    <dbReference type="NCBI Taxonomy" id="1328866"/>
    <lineage>
        <taxon>Bacteria</taxon>
        <taxon>Bacillati</taxon>
        <taxon>Actinomycetota</taxon>
        <taxon>Actinomycetes</taxon>
        <taxon>Micrococcales</taxon>
        <taxon>Microbacteriaceae</taxon>
        <taxon>Rathayibacter</taxon>
    </lineage>
</organism>
<dbReference type="InterPro" id="IPR050832">
    <property type="entry name" value="Bact_Acetyltransf"/>
</dbReference>
<dbReference type="PROSITE" id="PS51186">
    <property type="entry name" value="GNAT"/>
    <property type="match status" value="1"/>
</dbReference>
<dbReference type="Pfam" id="PF00583">
    <property type="entry name" value="Acetyltransf_1"/>
    <property type="match status" value="1"/>
</dbReference>
<dbReference type="AlphaFoldDB" id="A0A3Q9UYH1"/>
<evidence type="ECO:0000259" key="3">
    <source>
        <dbReference type="PROSITE" id="PS51186"/>
    </source>
</evidence>
<gene>
    <name evidence="4" type="ORF">C1I64_09780</name>
</gene>
<dbReference type="KEGG" id="rfs:C1I64_09780"/>
<accession>A0A3Q9UYH1</accession>
<feature type="domain" description="N-acetyltransferase" evidence="3">
    <location>
        <begin position="3"/>
        <end position="162"/>
    </location>
</feature>
<dbReference type="PANTHER" id="PTHR43877">
    <property type="entry name" value="AMINOALKYLPHOSPHONATE N-ACETYLTRANSFERASE-RELATED-RELATED"/>
    <property type="match status" value="1"/>
</dbReference>
<evidence type="ECO:0000313" key="5">
    <source>
        <dbReference type="Proteomes" id="UP000285317"/>
    </source>
</evidence>